<evidence type="ECO:0000256" key="2">
    <source>
        <dbReference type="SAM" id="MobiDB-lite"/>
    </source>
</evidence>
<proteinExistence type="predicted"/>
<reference evidence="5" key="1">
    <citation type="journal article" date="2023" name="Mol. Phylogenet. Evol.">
        <title>Genome-scale phylogeny and comparative genomics of the fungal order Sordariales.</title>
        <authorList>
            <person name="Hensen N."/>
            <person name="Bonometti L."/>
            <person name="Westerberg I."/>
            <person name="Brannstrom I.O."/>
            <person name="Guillou S."/>
            <person name="Cros-Aarteil S."/>
            <person name="Calhoun S."/>
            <person name="Haridas S."/>
            <person name="Kuo A."/>
            <person name="Mondo S."/>
            <person name="Pangilinan J."/>
            <person name="Riley R."/>
            <person name="LaButti K."/>
            <person name="Andreopoulos B."/>
            <person name="Lipzen A."/>
            <person name="Chen C."/>
            <person name="Yan M."/>
            <person name="Daum C."/>
            <person name="Ng V."/>
            <person name="Clum A."/>
            <person name="Steindorff A."/>
            <person name="Ohm R.A."/>
            <person name="Martin F."/>
            <person name="Silar P."/>
            <person name="Natvig D.O."/>
            <person name="Lalanne C."/>
            <person name="Gautier V."/>
            <person name="Ament-Velasquez S.L."/>
            <person name="Kruys A."/>
            <person name="Hutchinson M.I."/>
            <person name="Powell A.J."/>
            <person name="Barry K."/>
            <person name="Miller A.N."/>
            <person name="Grigoriev I.V."/>
            <person name="Debuchy R."/>
            <person name="Gladieux P."/>
            <person name="Hiltunen Thoren M."/>
            <person name="Johannesson H."/>
        </authorList>
    </citation>
    <scope>NUCLEOTIDE SEQUENCE</scope>
    <source>
        <strain evidence="5">CBS 141.50</strain>
    </source>
</reference>
<sequence length="293" mass="33432">MLCKNTAAALSRNCGAVPILCSPFSPPPSPSRASSRNAGPICLQQRRSNASLHEGPRDPPDQHGALSWPASTNPTPYQILGLPRHGSYNKARYFQLAKLYHPDRHSNTSDDGIPPQTKLERYRLVVAANEILSDPHKRRMYDVHGLGWGDETDSWASNRDVNRNWRRDAGNASMNATWEDWERWRKQRSGSDQRQEEIFTSNIGFVAIISVFMIVATWGQMTRAGMRSATFLDRRDQQHASISRELRERRGQRERLDREGRVESFLRQREAENWGYDPSHGDLSVSISTKVHE</sequence>
<dbReference type="Pfam" id="PF00226">
    <property type="entry name" value="DnaJ"/>
    <property type="match status" value="1"/>
</dbReference>
<keyword evidence="3" id="KW-0812">Transmembrane</keyword>
<dbReference type="InterPro" id="IPR001623">
    <property type="entry name" value="DnaJ_domain"/>
</dbReference>
<name>A0AAN6ZL53_9PEZI</name>
<protein>
    <recommendedName>
        <fullName evidence="4">J domain-containing protein</fullName>
    </recommendedName>
</protein>
<reference evidence="5" key="2">
    <citation type="submission" date="2023-05" db="EMBL/GenBank/DDBJ databases">
        <authorList>
            <consortium name="Lawrence Berkeley National Laboratory"/>
            <person name="Steindorff A."/>
            <person name="Hensen N."/>
            <person name="Bonometti L."/>
            <person name="Westerberg I."/>
            <person name="Brannstrom I.O."/>
            <person name="Guillou S."/>
            <person name="Cros-Aarteil S."/>
            <person name="Calhoun S."/>
            <person name="Haridas S."/>
            <person name="Kuo A."/>
            <person name="Mondo S."/>
            <person name="Pangilinan J."/>
            <person name="Riley R."/>
            <person name="Labutti K."/>
            <person name="Andreopoulos B."/>
            <person name="Lipzen A."/>
            <person name="Chen C."/>
            <person name="Yanf M."/>
            <person name="Daum C."/>
            <person name="Ng V."/>
            <person name="Clum A."/>
            <person name="Ohm R."/>
            <person name="Martin F."/>
            <person name="Silar P."/>
            <person name="Natvig D."/>
            <person name="Lalanne C."/>
            <person name="Gautier V."/>
            <person name="Ament-Velasquez S.L."/>
            <person name="Kruys A."/>
            <person name="Hutchinson M.I."/>
            <person name="Powell A.J."/>
            <person name="Barry K."/>
            <person name="Miller A.N."/>
            <person name="Grigoriev I.V."/>
            <person name="Debuchy R."/>
            <person name="Gladieux P."/>
            <person name="Thoren M.H."/>
            <person name="Johannesson H."/>
        </authorList>
    </citation>
    <scope>NUCLEOTIDE SEQUENCE</scope>
    <source>
        <strain evidence="5">CBS 141.50</strain>
    </source>
</reference>
<dbReference type="EMBL" id="MU853613">
    <property type="protein sequence ID" value="KAK4141321.1"/>
    <property type="molecule type" value="Genomic_DNA"/>
</dbReference>
<dbReference type="SMART" id="SM00271">
    <property type="entry name" value="DnaJ"/>
    <property type="match status" value="1"/>
</dbReference>
<comment type="caution">
    <text evidence="5">The sequence shown here is derived from an EMBL/GenBank/DDBJ whole genome shotgun (WGS) entry which is preliminary data.</text>
</comment>
<dbReference type="PROSITE" id="PS00636">
    <property type="entry name" value="DNAJ_1"/>
    <property type="match status" value="1"/>
</dbReference>
<dbReference type="Gene3D" id="1.10.287.110">
    <property type="entry name" value="DnaJ domain"/>
    <property type="match status" value="1"/>
</dbReference>
<keyword evidence="6" id="KW-1185">Reference proteome</keyword>
<dbReference type="CDD" id="cd06257">
    <property type="entry name" value="DnaJ"/>
    <property type="match status" value="1"/>
</dbReference>
<dbReference type="InterPro" id="IPR018253">
    <property type="entry name" value="DnaJ_domain_CS"/>
</dbReference>
<keyword evidence="3" id="KW-1133">Transmembrane helix</keyword>
<dbReference type="RefSeq" id="XP_062634692.1">
    <property type="nucleotide sequence ID" value="XM_062784483.1"/>
</dbReference>
<keyword evidence="3" id="KW-0472">Membrane</keyword>
<organism evidence="5 6">
    <name type="scientific">Dichotomopilus funicola</name>
    <dbReference type="NCBI Taxonomy" id="1934379"/>
    <lineage>
        <taxon>Eukaryota</taxon>
        <taxon>Fungi</taxon>
        <taxon>Dikarya</taxon>
        <taxon>Ascomycota</taxon>
        <taxon>Pezizomycotina</taxon>
        <taxon>Sordariomycetes</taxon>
        <taxon>Sordariomycetidae</taxon>
        <taxon>Sordariales</taxon>
        <taxon>Chaetomiaceae</taxon>
        <taxon>Dichotomopilus</taxon>
    </lineage>
</organism>
<dbReference type="PROSITE" id="PS50076">
    <property type="entry name" value="DNAJ_2"/>
    <property type="match status" value="1"/>
</dbReference>
<evidence type="ECO:0000313" key="5">
    <source>
        <dbReference type="EMBL" id="KAK4141321.1"/>
    </source>
</evidence>
<evidence type="ECO:0000256" key="3">
    <source>
        <dbReference type="SAM" id="Phobius"/>
    </source>
</evidence>
<feature type="domain" description="J" evidence="4">
    <location>
        <begin position="75"/>
        <end position="145"/>
    </location>
</feature>
<dbReference type="SUPFAM" id="SSF46565">
    <property type="entry name" value="Chaperone J-domain"/>
    <property type="match status" value="1"/>
</dbReference>
<gene>
    <name evidence="5" type="ORF">C8A04DRAFT_39165</name>
</gene>
<evidence type="ECO:0000256" key="1">
    <source>
        <dbReference type="ARBA" id="ARBA00023186"/>
    </source>
</evidence>
<dbReference type="AlphaFoldDB" id="A0AAN6ZL53"/>
<accession>A0AAN6ZL53</accession>
<feature type="region of interest" description="Disordered" evidence="2">
    <location>
        <begin position="48"/>
        <end position="72"/>
    </location>
</feature>
<dbReference type="PANTHER" id="PTHR44145">
    <property type="entry name" value="DNAJ HOMOLOG SUBFAMILY A MEMBER 3, MITOCHONDRIAL"/>
    <property type="match status" value="1"/>
</dbReference>
<feature type="transmembrane region" description="Helical" evidence="3">
    <location>
        <begin position="198"/>
        <end position="218"/>
    </location>
</feature>
<dbReference type="PRINTS" id="PR00625">
    <property type="entry name" value="JDOMAIN"/>
</dbReference>
<dbReference type="Proteomes" id="UP001302676">
    <property type="component" value="Unassembled WGS sequence"/>
</dbReference>
<dbReference type="InterPro" id="IPR051938">
    <property type="entry name" value="Apopto_cytoskel_mod"/>
</dbReference>
<evidence type="ECO:0000259" key="4">
    <source>
        <dbReference type="PROSITE" id="PS50076"/>
    </source>
</evidence>
<dbReference type="PANTHER" id="PTHR44145:SF3">
    <property type="entry name" value="DNAJ HOMOLOG SUBFAMILY A MEMBER 3, MITOCHONDRIAL"/>
    <property type="match status" value="1"/>
</dbReference>
<keyword evidence="1" id="KW-0143">Chaperone</keyword>
<dbReference type="GeneID" id="87821096"/>
<evidence type="ECO:0000313" key="6">
    <source>
        <dbReference type="Proteomes" id="UP001302676"/>
    </source>
</evidence>
<dbReference type="InterPro" id="IPR036869">
    <property type="entry name" value="J_dom_sf"/>
</dbReference>